<dbReference type="EMBL" id="CP089051">
    <property type="protein sequence ID" value="UYF72632.1"/>
    <property type="molecule type" value="Genomic_DNA"/>
</dbReference>
<accession>A0A2N6V8P2</accession>
<dbReference type="Proteomes" id="UP001164081">
    <property type="component" value="Chromosome"/>
</dbReference>
<dbReference type="AlphaFoldDB" id="A0A2N6V8P2"/>
<dbReference type="Proteomes" id="UP001164064">
    <property type="component" value="Chromosome"/>
</dbReference>
<reference evidence="2" key="2">
    <citation type="journal article" date="2022" name="J Glob Antimicrob Resist">
        <title>Comparative analysis of IMP-4- and OXA-58-containing plasmids of three carbapenemase-producing Acinetobacter ursingii strains in the Netherlands.</title>
        <authorList>
            <person name="Hendrickx A.P.A."/>
            <person name="Schade R.P."/>
            <person name="Landman F."/>
            <person name="Bosch T."/>
            <person name="Schouls L.M."/>
            <person name="van Dijk K."/>
        </authorList>
    </citation>
    <scope>NUCLEOTIDE SEQUENCE</scope>
    <source>
        <strain evidence="2">RIVM_C010559</strain>
        <strain evidence="3">RIVM_C010761</strain>
    </source>
</reference>
<dbReference type="Proteomes" id="UP000595320">
    <property type="component" value="Chromosome"/>
</dbReference>
<organism evidence="1 4">
    <name type="scientific">Acinetobacter ursingii</name>
    <dbReference type="NCBI Taxonomy" id="108980"/>
    <lineage>
        <taxon>Bacteria</taxon>
        <taxon>Pseudomonadati</taxon>
        <taxon>Pseudomonadota</taxon>
        <taxon>Gammaproteobacteria</taxon>
        <taxon>Moraxellales</taxon>
        <taxon>Moraxellaceae</taxon>
        <taxon>Acinetobacter</taxon>
    </lineage>
</organism>
<sequence>MNDYSDLTATELLKELHHFFMIDTTEDEYPGLWVQEKVNFDKHYWLDEDYKVELIKETLSMHPHQSANYRITLFQEGEPITLLDYDGVNKKIKIFRRGQWINRLYKYLYQKERYYLEQMAENPNFAIIEY</sequence>
<dbReference type="EMBL" id="CP089044">
    <property type="protein sequence ID" value="UYF74550.1"/>
    <property type="molecule type" value="Genomic_DNA"/>
</dbReference>
<reference evidence="1 4" key="1">
    <citation type="submission" date="2021-01" db="EMBL/GenBank/DDBJ databases">
        <title>FDA dAtabase for Regulatory Grade micrObial Sequences (FDA-ARGOS): Supporting development and validation of Infectious Disease Dx tests.</title>
        <authorList>
            <person name="Sproer C."/>
            <person name="Gronow S."/>
            <person name="Severitt S."/>
            <person name="Schroder I."/>
            <person name="Tallon L."/>
            <person name="Sadzewicz L."/>
            <person name="Zhao X."/>
            <person name="Boylan J."/>
            <person name="Ott S."/>
            <person name="Bowen H."/>
            <person name="Vavikolanu K."/>
            <person name="Mehta A."/>
            <person name="Aluvathingal J."/>
            <person name="Nadendla S."/>
            <person name="Lowell S."/>
            <person name="Myers T."/>
            <person name="Yan Y."/>
            <person name="Sichtig H."/>
        </authorList>
    </citation>
    <scope>NUCLEOTIDE SEQUENCE [LARGE SCALE GENOMIC DNA]</scope>
    <source>
        <strain evidence="1 4">FDAARGOS_1096</strain>
    </source>
</reference>
<evidence type="ECO:0000313" key="1">
    <source>
        <dbReference type="EMBL" id="QQT86308.1"/>
    </source>
</evidence>
<evidence type="ECO:0000313" key="3">
    <source>
        <dbReference type="EMBL" id="UYF74550.1"/>
    </source>
</evidence>
<protein>
    <submittedName>
        <fullName evidence="1">Uncharacterized protein</fullName>
    </submittedName>
</protein>
<dbReference type="RefSeq" id="WP_004990307.1">
    <property type="nucleotide sequence ID" value="NZ_AP018824.1"/>
</dbReference>
<gene>
    <name evidence="1" type="ORF">I6I53_15840</name>
    <name evidence="3" type="ORF">LSO58_11935</name>
    <name evidence="2" type="ORF">LSO60_05020</name>
</gene>
<dbReference type="GeneID" id="66211872"/>
<evidence type="ECO:0000313" key="2">
    <source>
        <dbReference type="EMBL" id="UYF72632.1"/>
    </source>
</evidence>
<dbReference type="EMBL" id="CP068176">
    <property type="protein sequence ID" value="QQT86308.1"/>
    <property type="molecule type" value="Genomic_DNA"/>
</dbReference>
<proteinExistence type="predicted"/>
<evidence type="ECO:0000313" key="4">
    <source>
        <dbReference type="Proteomes" id="UP000595320"/>
    </source>
</evidence>
<name>A0A2N6V8P2_9GAMM</name>